<evidence type="ECO:0000313" key="8">
    <source>
        <dbReference type="Proteomes" id="UP001230908"/>
    </source>
</evidence>
<keyword evidence="5" id="KW-0460">Magnesium</keyword>
<dbReference type="CDD" id="cd00887">
    <property type="entry name" value="MoeA"/>
    <property type="match status" value="1"/>
</dbReference>
<dbReference type="InterPro" id="IPR036425">
    <property type="entry name" value="MoaB/Mog-like_dom_sf"/>
</dbReference>
<dbReference type="RefSeq" id="WP_308712782.1">
    <property type="nucleotide sequence ID" value="NZ_JAVHUY010000010.1"/>
</dbReference>
<dbReference type="SMART" id="SM00852">
    <property type="entry name" value="MoCF_biosynth"/>
    <property type="match status" value="1"/>
</dbReference>
<protein>
    <recommendedName>
        <fullName evidence="5">Molybdopterin molybdenumtransferase</fullName>
        <ecNumber evidence="5">2.10.1.1</ecNumber>
    </recommendedName>
</protein>
<evidence type="ECO:0000256" key="1">
    <source>
        <dbReference type="ARBA" id="ARBA00002901"/>
    </source>
</evidence>
<dbReference type="Gene3D" id="2.170.190.11">
    <property type="entry name" value="Molybdopterin biosynthesis moea protein, domain 3"/>
    <property type="match status" value="1"/>
</dbReference>
<comment type="similarity">
    <text evidence="2 5">Belongs to the MoeA family.</text>
</comment>
<dbReference type="Gene3D" id="3.90.105.10">
    <property type="entry name" value="Molybdopterin biosynthesis moea protein, domain 2"/>
    <property type="match status" value="1"/>
</dbReference>
<dbReference type="InterPro" id="IPR038987">
    <property type="entry name" value="MoeA-like"/>
</dbReference>
<dbReference type="PANTHER" id="PTHR10192">
    <property type="entry name" value="MOLYBDOPTERIN BIOSYNTHESIS PROTEIN"/>
    <property type="match status" value="1"/>
</dbReference>
<dbReference type="InterPro" id="IPR036135">
    <property type="entry name" value="MoeA_linker/N_sf"/>
</dbReference>
<evidence type="ECO:0000259" key="6">
    <source>
        <dbReference type="SMART" id="SM00852"/>
    </source>
</evidence>
<evidence type="ECO:0000256" key="2">
    <source>
        <dbReference type="ARBA" id="ARBA00010763"/>
    </source>
</evidence>
<dbReference type="SUPFAM" id="SSF63882">
    <property type="entry name" value="MoeA N-terminal region -like"/>
    <property type="match status" value="1"/>
</dbReference>
<comment type="catalytic activity">
    <reaction evidence="4">
        <text>adenylyl-molybdopterin + molybdate = Mo-molybdopterin + AMP + H(+)</text>
        <dbReference type="Rhea" id="RHEA:35047"/>
        <dbReference type="ChEBI" id="CHEBI:15378"/>
        <dbReference type="ChEBI" id="CHEBI:36264"/>
        <dbReference type="ChEBI" id="CHEBI:62727"/>
        <dbReference type="ChEBI" id="CHEBI:71302"/>
        <dbReference type="ChEBI" id="CHEBI:456215"/>
        <dbReference type="EC" id="2.10.1.1"/>
    </reaction>
</comment>
<sequence>MPWARARAVAATAAALGTERVPLSSAAGRILAAPVRALAASPAFDTAAMDGYAVAGCGPWRIAGRVLAGRPGWAGTLAPGVAVEIGTGAIVPDTAEAVLPYEVCRVDGDTVSGAREVKDHIRRAGEDARPGDELVPAGRTATAAVLGAAAQAGIDELTVHRRPAVAVLVTGDEVVTRGVPGPGQVRDALSPIVAALVERAGGGPLAHEYLRDDARLLRSAIDSADADVVVVTGSSSAGAADHLTSVLAELGARWLVNGVRCRPGHPQVLAVTAAGRWVVGLPGNPFAGLVAGLTLLEPLVAALAASPLPAPATLPVVGAARPYPDGVRLAPVELGAGPARIVPGARSGSLRAAAIADGLAVLGPRWVTGGRAAVLALP</sequence>
<accession>A0ABU0ZG33</accession>
<dbReference type="SUPFAM" id="SSF53218">
    <property type="entry name" value="Molybdenum cofactor biosynthesis proteins"/>
    <property type="match status" value="1"/>
</dbReference>
<organism evidence="7 8">
    <name type="scientific">Phytohabitans maris</name>
    <dbReference type="NCBI Taxonomy" id="3071409"/>
    <lineage>
        <taxon>Bacteria</taxon>
        <taxon>Bacillati</taxon>
        <taxon>Actinomycetota</taxon>
        <taxon>Actinomycetes</taxon>
        <taxon>Micromonosporales</taxon>
        <taxon>Micromonosporaceae</taxon>
    </lineage>
</organism>
<comment type="cofactor">
    <cofactor evidence="5">
        <name>Mg(2+)</name>
        <dbReference type="ChEBI" id="CHEBI:18420"/>
    </cofactor>
</comment>
<dbReference type="EMBL" id="JAVHUY010000010">
    <property type="protein sequence ID" value="MDQ7905391.1"/>
    <property type="molecule type" value="Genomic_DNA"/>
</dbReference>
<dbReference type="InterPro" id="IPR036688">
    <property type="entry name" value="MoeA_C_domain_IV_sf"/>
</dbReference>
<comment type="pathway">
    <text evidence="5">Cofactor biosynthesis; molybdopterin biosynthesis.</text>
</comment>
<keyword evidence="8" id="KW-1185">Reference proteome</keyword>
<name>A0ABU0ZG33_9ACTN</name>
<dbReference type="EC" id="2.10.1.1" evidence="5"/>
<dbReference type="Pfam" id="PF03453">
    <property type="entry name" value="MoeA_N"/>
    <property type="match status" value="1"/>
</dbReference>
<keyword evidence="5" id="KW-0501">Molybdenum cofactor biosynthesis</keyword>
<evidence type="ECO:0000313" key="7">
    <source>
        <dbReference type="EMBL" id="MDQ7905391.1"/>
    </source>
</evidence>
<gene>
    <name evidence="7" type="ORF">RB614_12735</name>
</gene>
<comment type="function">
    <text evidence="1 5">Catalyzes the insertion of molybdate into adenylated molybdopterin with the concomitant release of AMP.</text>
</comment>
<keyword evidence="5" id="KW-0808">Transferase</keyword>
<dbReference type="InterPro" id="IPR001453">
    <property type="entry name" value="MoaB/Mog_dom"/>
</dbReference>
<comment type="caution">
    <text evidence="7">The sequence shown here is derived from an EMBL/GenBank/DDBJ whole genome shotgun (WGS) entry which is preliminary data.</text>
</comment>
<proteinExistence type="inferred from homology"/>
<keyword evidence="3 5" id="KW-0500">Molybdenum</keyword>
<dbReference type="Pfam" id="PF00994">
    <property type="entry name" value="MoCF_biosynth"/>
    <property type="match status" value="1"/>
</dbReference>
<reference evidence="7 8" key="1">
    <citation type="submission" date="2023-08" db="EMBL/GenBank/DDBJ databases">
        <title>Phytohabitans sansha sp. nov., isolated from marine sediment.</title>
        <authorList>
            <person name="Zhao Y."/>
            <person name="Yi K."/>
        </authorList>
    </citation>
    <scope>NUCLEOTIDE SEQUENCE [LARGE SCALE GENOMIC DNA]</scope>
    <source>
        <strain evidence="7 8">ZYX-F-186</strain>
    </source>
</reference>
<dbReference type="Gene3D" id="2.40.340.10">
    <property type="entry name" value="MoeA, C-terminal, domain IV"/>
    <property type="match status" value="1"/>
</dbReference>
<dbReference type="Proteomes" id="UP001230908">
    <property type="component" value="Unassembled WGS sequence"/>
</dbReference>
<feature type="domain" description="MoaB/Mog" evidence="6">
    <location>
        <begin position="166"/>
        <end position="302"/>
    </location>
</feature>
<evidence type="ECO:0000256" key="3">
    <source>
        <dbReference type="ARBA" id="ARBA00022505"/>
    </source>
</evidence>
<dbReference type="InterPro" id="IPR005110">
    <property type="entry name" value="MoeA_linker/N"/>
</dbReference>
<evidence type="ECO:0000256" key="4">
    <source>
        <dbReference type="ARBA" id="ARBA00047317"/>
    </source>
</evidence>
<keyword evidence="5" id="KW-0479">Metal-binding</keyword>
<evidence type="ECO:0000256" key="5">
    <source>
        <dbReference type="RuleBase" id="RU365090"/>
    </source>
</evidence>
<dbReference type="Gene3D" id="3.40.980.10">
    <property type="entry name" value="MoaB/Mog-like domain"/>
    <property type="match status" value="1"/>
</dbReference>
<dbReference type="PANTHER" id="PTHR10192:SF5">
    <property type="entry name" value="GEPHYRIN"/>
    <property type="match status" value="1"/>
</dbReference>